<dbReference type="Gene3D" id="2.10.70.100">
    <property type="match status" value="1"/>
</dbReference>
<evidence type="ECO:0000256" key="1">
    <source>
        <dbReference type="ARBA" id="ARBA00000085"/>
    </source>
</evidence>
<keyword evidence="9" id="KW-1185">Reference proteome</keyword>
<dbReference type="InterPro" id="IPR000014">
    <property type="entry name" value="PAS"/>
</dbReference>
<feature type="domain" description="HTH cro/C1-type" evidence="7">
    <location>
        <begin position="341"/>
        <end position="370"/>
    </location>
</feature>
<comment type="caution">
    <text evidence="8">The sequence shown here is derived from an EMBL/GenBank/DDBJ whole genome shotgun (WGS) entry which is preliminary data.</text>
</comment>
<evidence type="ECO:0000313" key="9">
    <source>
        <dbReference type="Proteomes" id="UP000289411"/>
    </source>
</evidence>
<dbReference type="InterPro" id="IPR035965">
    <property type="entry name" value="PAS-like_dom_sf"/>
</dbReference>
<dbReference type="PANTHER" id="PTHR43304">
    <property type="entry name" value="PHYTOCHROME-LIKE PROTEIN CPH1"/>
    <property type="match status" value="1"/>
</dbReference>
<dbReference type="Gene3D" id="1.10.260.40">
    <property type="entry name" value="lambda repressor-like DNA-binding domains"/>
    <property type="match status" value="1"/>
</dbReference>
<dbReference type="InterPro" id="IPR001387">
    <property type="entry name" value="Cro/C1-type_HTH"/>
</dbReference>
<proteinExistence type="predicted"/>
<dbReference type="InterPro" id="IPR010982">
    <property type="entry name" value="Lambda_DNA-bd_dom_sf"/>
</dbReference>
<keyword evidence="5" id="KW-0418">Kinase</keyword>
<evidence type="ECO:0000259" key="7">
    <source>
        <dbReference type="PROSITE" id="PS50943"/>
    </source>
</evidence>
<dbReference type="Proteomes" id="UP000289411">
    <property type="component" value="Unassembled WGS sequence"/>
</dbReference>
<accession>A0A4Q2RB68</accession>
<dbReference type="InterPro" id="IPR013655">
    <property type="entry name" value="PAS_fold_3"/>
</dbReference>
<dbReference type="Gene3D" id="3.30.450.20">
    <property type="entry name" value="PAS domain"/>
    <property type="match status" value="1"/>
</dbReference>
<evidence type="ECO:0000256" key="5">
    <source>
        <dbReference type="ARBA" id="ARBA00022777"/>
    </source>
</evidence>
<reference evidence="8 9" key="2">
    <citation type="submission" date="2019-02" db="EMBL/GenBank/DDBJ databases">
        <title>'Lichenibacterium ramalinii' gen. nov. sp. nov., 'Lichenibacterium minor' gen. nov. sp. nov.</title>
        <authorList>
            <person name="Pankratov T."/>
        </authorList>
    </citation>
    <scope>NUCLEOTIDE SEQUENCE [LARGE SCALE GENOMIC DNA]</scope>
    <source>
        <strain evidence="8 9">RmlP001</strain>
    </source>
</reference>
<evidence type="ECO:0000256" key="6">
    <source>
        <dbReference type="SAM" id="MobiDB-lite"/>
    </source>
</evidence>
<organism evidence="8 9">
    <name type="scientific">Lichenibacterium ramalinae</name>
    <dbReference type="NCBI Taxonomy" id="2316527"/>
    <lineage>
        <taxon>Bacteria</taxon>
        <taxon>Pseudomonadati</taxon>
        <taxon>Pseudomonadota</taxon>
        <taxon>Alphaproteobacteria</taxon>
        <taxon>Hyphomicrobiales</taxon>
        <taxon>Lichenihabitantaceae</taxon>
        <taxon>Lichenibacterium</taxon>
    </lineage>
</organism>
<dbReference type="PROSITE" id="PS50943">
    <property type="entry name" value="HTH_CROC1"/>
    <property type="match status" value="1"/>
</dbReference>
<keyword evidence="4" id="KW-0808">Transferase</keyword>
<sequence>MTPESKPTLTVPRSRARGAPRRTAAMTFMDWEEAWRKSRRVLPEDAPERGVEPFIVRPGPTTCGPGQLSDPAPQDHLRRSDELLNLVESHGLTGAWAWIFDTDEHVWSPGCFNLLGIDPRGTRPSYALLLDRVHPDDRAGLARPTDLVRGDAPATQTFRIIRPDGTLRILCGRNDIKLGPDGAPRSALGTLLDVTERERDIKAHVSLRRQTRDLSRKARLLWFAMRHDRTFDFEADAADVLGCPPASLGSDPFACAGREAREGLYRSIADHQASGTEMQRDIVLHPLGGAPRPCRIVMIPNRDPGAVATWTGLLQVMDGVEPACPESEGEGHPAAMRGFHLRAGRALLDWSMHDLAAASGLSLSTVRRIEVDDDAQPARSRPRALSALRRAGIRFMPLRDGTVAVSRSG</sequence>
<evidence type="ECO:0000313" key="8">
    <source>
        <dbReference type="EMBL" id="RYB04097.1"/>
    </source>
</evidence>
<dbReference type="PANTHER" id="PTHR43304:SF1">
    <property type="entry name" value="PAC DOMAIN-CONTAINING PROTEIN"/>
    <property type="match status" value="1"/>
</dbReference>
<dbReference type="EMBL" id="QYBC01000011">
    <property type="protein sequence ID" value="RYB04097.1"/>
    <property type="molecule type" value="Genomic_DNA"/>
</dbReference>
<dbReference type="EC" id="2.7.13.3" evidence="2"/>
<dbReference type="OrthoDB" id="3782725at2"/>
<protein>
    <recommendedName>
        <fullName evidence="2">histidine kinase</fullName>
        <ecNumber evidence="2">2.7.13.3</ecNumber>
    </recommendedName>
</protein>
<reference evidence="8 9" key="1">
    <citation type="submission" date="2018-09" db="EMBL/GenBank/DDBJ databases">
        <authorList>
            <person name="Grouzdev D.S."/>
            <person name="Krutkina M.S."/>
        </authorList>
    </citation>
    <scope>NUCLEOTIDE SEQUENCE [LARGE SCALE GENOMIC DNA]</scope>
    <source>
        <strain evidence="8 9">RmlP001</strain>
    </source>
</reference>
<dbReference type="CDD" id="cd00093">
    <property type="entry name" value="HTH_XRE"/>
    <property type="match status" value="1"/>
</dbReference>
<evidence type="ECO:0000256" key="2">
    <source>
        <dbReference type="ARBA" id="ARBA00012438"/>
    </source>
</evidence>
<name>A0A4Q2RB68_9HYPH</name>
<dbReference type="GO" id="GO:0003677">
    <property type="term" value="F:DNA binding"/>
    <property type="evidence" value="ECO:0007669"/>
    <property type="project" value="InterPro"/>
</dbReference>
<feature type="region of interest" description="Disordered" evidence="6">
    <location>
        <begin position="1"/>
        <end position="23"/>
    </location>
</feature>
<gene>
    <name evidence="8" type="ORF">D3272_13790</name>
</gene>
<dbReference type="SUPFAM" id="SSF55785">
    <property type="entry name" value="PYP-like sensor domain (PAS domain)"/>
    <property type="match status" value="1"/>
</dbReference>
<feature type="region of interest" description="Disordered" evidence="6">
    <location>
        <begin position="51"/>
        <end position="75"/>
    </location>
</feature>
<dbReference type="AlphaFoldDB" id="A0A4Q2RB68"/>
<evidence type="ECO:0000256" key="3">
    <source>
        <dbReference type="ARBA" id="ARBA00022553"/>
    </source>
</evidence>
<dbReference type="Pfam" id="PF08447">
    <property type="entry name" value="PAS_3"/>
    <property type="match status" value="1"/>
</dbReference>
<dbReference type="CDD" id="cd00130">
    <property type="entry name" value="PAS"/>
    <property type="match status" value="1"/>
</dbReference>
<evidence type="ECO:0000256" key="4">
    <source>
        <dbReference type="ARBA" id="ARBA00022679"/>
    </source>
</evidence>
<comment type="catalytic activity">
    <reaction evidence="1">
        <text>ATP + protein L-histidine = ADP + protein N-phospho-L-histidine.</text>
        <dbReference type="EC" id="2.7.13.3"/>
    </reaction>
</comment>
<keyword evidence="3" id="KW-0597">Phosphoprotein</keyword>
<dbReference type="InterPro" id="IPR052162">
    <property type="entry name" value="Sensor_kinase/Photoreceptor"/>
</dbReference>
<dbReference type="GO" id="GO:0004673">
    <property type="term" value="F:protein histidine kinase activity"/>
    <property type="evidence" value="ECO:0007669"/>
    <property type="project" value="UniProtKB-EC"/>
</dbReference>